<dbReference type="PANTHER" id="PTHR37199">
    <property type="entry name" value="TRANSMEMBRANE PROTEIN"/>
    <property type="match status" value="1"/>
</dbReference>
<accession>A0ABD0UXQ8</accession>
<gene>
    <name evidence="2" type="ORF">M5K25_015655</name>
</gene>
<dbReference type="EMBL" id="JANQDX010000012">
    <property type="protein sequence ID" value="KAL0915252.1"/>
    <property type="molecule type" value="Genomic_DNA"/>
</dbReference>
<evidence type="ECO:0000313" key="2">
    <source>
        <dbReference type="EMBL" id="KAL0915252.1"/>
    </source>
</evidence>
<reference evidence="2 3" key="1">
    <citation type="journal article" date="2024" name="Plant Biotechnol. J.">
        <title>Dendrobium thyrsiflorum genome and its molecular insights into genes involved in important horticultural traits.</title>
        <authorList>
            <person name="Chen B."/>
            <person name="Wang J.Y."/>
            <person name="Zheng P.J."/>
            <person name="Li K.L."/>
            <person name="Liang Y.M."/>
            <person name="Chen X.F."/>
            <person name="Zhang C."/>
            <person name="Zhao X."/>
            <person name="He X."/>
            <person name="Zhang G.Q."/>
            <person name="Liu Z.J."/>
            <person name="Xu Q."/>
        </authorList>
    </citation>
    <scope>NUCLEOTIDE SEQUENCE [LARGE SCALE GENOMIC DNA]</scope>
    <source>
        <strain evidence="2">GZMU011</strain>
    </source>
</reference>
<dbReference type="AlphaFoldDB" id="A0ABD0UXQ8"/>
<keyword evidence="1" id="KW-0812">Transmembrane</keyword>
<keyword evidence="1" id="KW-0472">Membrane</keyword>
<keyword evidence="1" id="KW-1133">Transmembrane helix</keyword>
<proteinExistence type="predicted"/>
<evidence type="ECO:0008006" key="4">
    <source>
        <dbReference type="Google" id="ProtNLM"/>
    </source>
</evidence>
<dbReference type="PANTHER" id="PTHR37199:SF5">
    <property type="entry name" value="TRANSMEMBRANE PROTEIN"/>
    <property type="match status" value="1"/>
</dbReference>
<feature type="transmembrane region" description="Helical" evidence="1">
    <location>
        <begin position="20"/>
        <end position="44"/>
    </location>
</feature>
<organism evidence="2 3">
    <name type="scientific">Dendrobium thyrsiflorum</name>
    <name type="common">Pinecone-like raceme dendrobium</name>
    <name type="synonym">Orchid</name>
    <dbReference type="NCBI Taxonomy" id="117978"/>
    <lineage>
        <taxon>Eukaryota</taxon>
        <taxon>Viridiplantae</taxon>
        <taxon>Streptophyta</taxon>
        <taxon>Embryophyta</taxon>
        <taxon>Tracheophyta</taxon>
        <taxon>Spermatophyta</taxon>
        <taxon>Magnoliopsida</taxon>
        <taxon>Liliopsida</taxon>
        <taxon>Asparagales</taxon>
        <taxon>Orchidaceae</taxon>
        <taxon>Epidendroideae</taxon>
        <taxon>Malaxideae</taxon>
        <taxon>Dendrobiinae</taxon>
        <taxon>Dendrobium</taxon>
    </lineage>
</organism>
<protein>
    <recommendedName>
        <fullName evidence="4">Transmembrane protein</fullName>
    </recommendedName>
</protein>
<name>A0ABD0UXQ8_DENTH</name>
<keyword evidence="3" id="KW-1185">Reference proteome</keyword>
<comment type="caution">
    <text evidence="2">The sequence shown here is derived from an EMBL/GenBank/DDBJ whole genome shotgun (WGS) entry which is preliminary data.</text>
</comment>
<evidence type="ECO:0000313" key="3">
    <source>
        <dbReference type="Proteomes" id="UP001552299"/>
    </source>
</evidence>
<evidence type="ECO:0000256" key="1">
    <source>
        <dbReference type="SAM" id="Phobius"/>
    </source>
</evidence>
<sequence>MRRLWKLEGIAIVGGEDDNANLLFMCCTVLLSMFFLVSIVAFLCAEGVKDRKIGDSEPQIYDGAGCGVACGAGCGA</sequence>
<dbReference type="Proteomes" id="UP001552299">
    <property type="component" value="Unassembled WGS sequence"/>
</dbReference>